<organism evidence="8 9">
    <name type="scientific">Persicobacter diffluens</name>
    <dbReference type="NCBI Taxonomy" id="981"/>
    <lineage>
        <taxon>Bacteria</taxon>
        <taxon>Pseudomonadati</taxon>
        <taxon>Bacteroidota</taxon>
        <taxon>Cytophagia</taxon>
        <taxon>Cytophagales</taxon>
        <taxon>Persicobacteraceae</taxon>
        <taxon>Persicobacter</taxon>
    </lineage>
</organism>
<evidence type="ECO:0000256" key="3">
    <source>
        <dbReference type="ARBA" id="ARBA00022692"/>
    </source>
</evidence>
<keyword evidence="9" id="KW-1185">Reference proteome</keyword>
<evidence type="ECO:0000313" key="8">
    <source>
        <dbReference type="EMBL" id="GJM65039.1"/>
    </source>
</evidence>
<dbReference type="Pfam" id="PF00482">
    <property type="entry name" value="T2SSF"/>
    <property type="match status" value="1"/>
</dbReference>
<dbReference type="InterPro" id="IPR018076">
    <property type="entry name" value="T2SS_GspF_dom"/>
</dbReference>
<dbReference type="Proteomes" id="UP001310022">
    <property type="component" value="Unassembled WGS sequence"/>
</dbReference>
<accession>A0AAN4W3H4</accession>
<keyword evidence="5 6" id="KW-0472">Membrane</keyword>
<evidence type="ECO:0000256" key="2">
    <source>
        <dbReference type="ARBA" id="ARBA00022475"/>
    </source>
</evidence>
<keyword evidence="4 6" id="KW-1133">Transmembrane helix</keyword>
<reference evidence="8 9" key="1">
    <citation type="submission" date="2021-12" db="EMBL/GenBank/DDBJ databases">
        <title>Genome sequencing of bacteria with rrn-lacking chromosome and rrn-plasmid.</title>
        <authorList>
            <person name="Anda M."/>
            <person name="Iwasaki W."/>
        </authorList>
    </citation>
    <scope>NUCLEOTIDE SEQUENCE [LARGE SCALE GENOMIC DNA]</scope>
    <source>
        <strain evidence="8 9">NBRC 15940</strain>
    </source>
</reference>
<comment type="subcellular location">
    <subcellularLocation>
        <location evidence="1">Cell membrane</location>
        <topology evidence="1">Multi-pass membrane protein</topology>
    </subcellularLocation>
</comment>
<dbReference type="EMBL" id="BQKE01000011">
    <property type="protein sequence ID" value="GJM65039.1"/>
    <property type="molecule type" value="Genomic_DNA"/>
</dbReference>
<keyword evidence="2" id="KW-1003">Cell membrane</keyword>
<keyword evidence="3 6" id="KW-0812">Transmembrane</keyword>
<dbReference type="PANTHER" id="PTHR30012">
    <property type="entry name" value="GENERAL SECRETION PATHWAY PROTEIN"/>
    <property type="match status" value="1"/>
</dbReference>
<proteinExistence type="predicted"/>
<comment type="caution">
    <text evidence="8">The sequence shown here is derived from an EMBL/GenBank/DDBJ whole genome shotgun (WGS) entry which is preliminary data.</text>
</comment>
<evidence type="ECO:0000256" key="6">
    <source>
        <dbReference type="SAM" id="Phobius"/>
    </source>
</evidence>
<dbReference type="InterPro" id="IPR003004">
    <property type="entry name" value="GspF/PilC"/>
</dbReference>
<gene>
    <name evidence="8" type="ORF">PEDI_55910</name>
</gene>
<dbReference type="PANTHER" id="PTHR30012:SF0">
    <property type="entry name" value="TYPE II SECRETION SYSTEM PROTEIN F-RELATED"/>
    <property type="match status" value="1"/>
</dbReference>
<protein>
    <recommendedName>
        <fullName evidence="7">Type II secretion system protein GspF domain-containing protein</fullName>
    </recommendedName>
</protein>
<evidence type="ECO:0000256" key="4">
    <source>
        <dbReference type="ARBA" id="ARBA00022989"/>
    </source>
</evidence>
<evidence type="ECO:0000256" key="1">
    <source>
        <dbReference type="ARBA" id="ARBA00004651"/>
    </source>
</evidence>
<dbReference type="GO" id="GO:0005886">
    <property type="term" value="C:plasma membrane"/>
    <property type="evidence" value="ECO:0007669"/>
    <property type="project" value="UniProtKB-SubCell"/>
</dbReference>
<feature type="domain" description="Type II secretion system protein GspF" evidence="7">
    <location>
        <begin position="8"/>
        <end position="56"/>
    </location>
</feature>
<evidence type="ECO:0000256" key="5">
    <source>
        <dbReference type="ARBA" id="ARBA00023136"/>
    </source>
</evidence>
<sequence>MRFTLNQIEQFFNKLHKHYTDEIDMKTSTLNTVLEPLMIVFLGGIVGFKLITMYLPMFSLTSR</sequence>
<name>A0AAN4W3H4_9BACT</name>
<feature type="transmembrane region" description="Helical" evidence="6">
    <location>
        <begin position="37"/>
        <end position="57"/>
    </location>
</feature>
<dbReference type="AlphaFoldDB" id="A0AAN4W3H4"/>
<evidence type="ECO:0000313" key="9">
    <source>
        <dbReference type="Proteomes" id="UP001310022"/>
    </source>
</evidence>
<evidence type="ECO:0000259" key="7">
    <source>
        <dbReference type="Pfam" id="PF00482"/>
    </source>
</evidence>
<dbReference type="RefSeq" id="WP_338240105.1">
    <property type="nucleotide sequence ID" value="NZ_BQKE01000011.1"/>
</dbReference>